<accession>A0A8X6JT19</accession>
<dbReference type="Proteomes" id="UP000886998">
    <property type="component" value="Unassembled WGS sequence"/>
</dbReference>
<evidence type="ECO:0000313" key="2">
    <source>
        <dbReference type="EMBL" id="GFS57523.1"/>
    </source>
</evidence>
<sequence length="126" mass="14323">MAIICPICNVVLTDSEQHFHRECKPQNDEGLTQANINDVLMCETVSDTFSILDEIQLEDLGLSDEQMQDILDDLYEDDGSLDLHNVRINDNELRVQIPNERGALLSDPDNFNNDSGIQNPNNQKFF</sequence>
<feature type="region of interest" description="Disordered" evidence="1">
    <location>
        <begin position="103"/>
        <end position="126"/>
    </location>
</feature>
<feature type="compositionally biased region" description="Polar residues" evidence="1">
    <location>
        <begin position="109"/>
        <end position="126"/>
    </location>
</feature>
<organism evidence="2 3">
    <name type="scientific">Trichonephila inaurata madagascariensis</name>
    <dbReference type="NCBI Taxonomy" id="2747483"/>
    <lineage>
        <taxon>Eukaryota</taxon>
        <taxon>Metazoa</taxon>
        <taxon>Ecdysozoa</taxon>
        <taxon>Arthropoda</taxon>
        <taxon>Chelicerata</taxon>
        <taxon>Arachnida</taxon>
        <taxon>Araneae</taxon>
        <taxon>Araneomorphae</taxon>
        <taxon>Entelegynae</taxon>
        <taxon>Araneoidea</taxon>
        <taxon>Nephilidae</taxon>
        <taxon>Trichonephila</taxon>
        <taxon>Trichonephila inaurata</taxon>
    </lineage>
</organism>
<dbReference type="AlphaFoldDB" id="A0A8X6JT19"/>
<keyword evidence="3" id="KW-1185">Reference proteome</keyword>
<evidence type="ECO:0000256" key="1">
    <source>
        <dbReference type="SAM" id="MobiDB-lite"/>
    </source>
</evidence>
<dbReference type="EMBL" id="BMAV01027242">
    <property type="protein sequence ID" value="GFS57523.1"/>
    <property type="molecule type" value="Genomic_DNA"/>
</dbReference>
<comment type="caution">
    <text evidence="2">The sequence shown here is derived from an EMBL/GenBank/DDBJ whole genome shotgun (WGS) entry which is preliminary data.</text>
</comment>
<evidence type="ECO:0000313" key="3">
    <source>
        <dbReference type="Proteomes" id="UP000886998"/>
    </source>
</evidence>
<gene>
    <name evidence="2" type="ORF">TNIN_59841</name>
</gene>
<proteinExistence type="predicted"/>
<protein>
    <submittedName>
        <fullName evidence="2">Uncharacterized protein</fullName>
    </submittedName>
</protein>
<name>A0A8X6JT19_9ARAC</name>
<reference evidence="2" key="1">
    <citation type="submission" date="2020-08" db="EMBL/GenBank/DDBJ databases">
        <title>Multicomponent nature underlies the extraordinary mechanical properties of spider dragline silk.</title>
        <authorList>
            <person name="Kono N."/>
            <person name="Nakamura H."/>
            <person name="Mori M."/>
            <person name="Yoshida Y."/>
            <person name="Ohtoshi R."/>
            <person name="Malay A.D."/>
            <person name="Moran D.A.P."/>
            <person name="Tomita M."/>
            <person name="Numata K."/>
            <person name="Arakawa K."/>
        </authorList>
    </citation>
    <scope>NUCLEOTIDE SEQUENCE</scope>
</reference>